<name>A0ABD2JQM5_9BILA</name>
<reference evidence="2 3" key="1">
    <citation type="submission" date="2024-10" db="EMBL/GenBank/DDBJ databases">
        <authorList>
            <person name="Kim D."/>
        </authorList>
    </citation>
    <scope>NUCLEOTIDE SEQUENCE [LARGE SCALE GENOMIC DNA]</scope>
    <source>
        <strain evidence="2">BH-2024</strain>
    </source>
</reference>
<sequence length="395" mass="45991">MDKGKTNGEKKVLFSDDNLLIRHYVELFVASNSMKWLNAKLKLDLFVFFRWTDAKISKAIEIGNHSTDARRFASFWELKEAEIGKLSEHLGKETNLEILKRIEFNGIDKKLEETFEKREEEKEVKVKKEKKKTKQKKEKKTTEETTEEKEENTVIGEKREEGTNTVEKVMVEKESDQKEGEENEERKEEKVGAYSEEITEIRENNLNESDRKIKLKKFGDGKFLAAKYDEYLEIINKGQQQNEQHKEEMGKSIALLNIGVLTNEISNRLEAKEWEANGSQRKSIGEQWERLKRAEREGKEEKHLEKICQIMGEIVGAMGENGAKCDQIIGQLHQRKLGEAIKEGKVKNWEEMGEMRKKRALLNLCNGTTAEEKKIRRGALSISKFILFERYAQQI</sequence>
<feature type="compositionally biased region" description="Basic residues" evidence="1">
    <location>
        <begin position="127"/>
        <end position="139"/>
    </location>
</feature>
<feature type="compositionally biased region" description="Basic and acidic residues" evidence="1">
    <location>
        <begin position="169"/>
        <end position="191"/>
    </location>
</feature>
<comment type="caution">
    <text evidence="2">The sequence shown here is derived from an EMBL/GenBank/DDBJ whole genome shotgun (WGS) entry which is preliminary data.</text>
</comment>
<evidence type="ECO:0000256" key="1">
    <source>
        <dbReference type="SAM" id="MobiDB-lite"/>
    </source>
</evidence>
<accession>A0ABD2JQM5</accession>
<proteinExistence type="predicted"/>
<organism evidence="2 3">
    <name type="scientific">Heterodera trifolii</name>
    <dbReference type="NCBI Taxonomy" id="157864"/>
    <lineage>
        <taxon>Eukaryota</taxon>
        <taxon>Metazoa</taxon>
        <taxon>Ecdysozoa</taxon>
        <taxon>Nematoda</taxon>
        <taxon>Chromadorea</taxon>
        <taxon>Rhabditida</taxon>
        <taxon>Tylenchina</taxon>
        <taxon>Tylenchomorpha</taxon>
        <taxon>Tylenchoidea</taxon>
        <taxon>Heteroderidae</taxon>
        <taxon>Heteroderinae</taxon>
        <taxon>Heterodera</taxon>
    </lineage>
</organism>
<feature type="region of interest" description="Disordered" evidence="1">
    <location>
        <begin position="122"/>
        <end position="192"/>
    </location>
</feature>
<protein>
    <submittedName>
        <fullName evidence="2">Uncharacterized protein</fullName>
    </submittedName>
</protein>
<gene>
    <name evidence="2" type="ORF">niasHT_020307</name>
</gene>
<dbReference type="Proteomes" id="UP001620626">
    <property type="component" value="Unassembled WGS sequence"/>
</dbReference>
<evidence type="ECO:0000313" key="2">
    <source>
        <dbReference type="EMBL" id="KAL3092924.1"/>
    </source>
</evidence>
<evidence type="ECO:0000313" key="3">
    <source>
        <dbReference type="Proteomes" id="UP001620626"/>
    </source>
</evidence>
<dbReference type="EMBL" id="JBICBT010000918">
    <property type="protein sequence ID" value="KAL3092924.1"/>
    <property type="molecule type" value="Genomic_DNA"/>
</dbReference>
<keyword evidence="3" id="KW-1185">Reference proteome</keyword>
<dbReference type="AlphaFoldDB" id="A0ABD2JQM5"/>